<dbReference type="AlphaFoldDB" id="A0A6G1BL81"/>
<evidence type="ECO:0000313" key="1">
    <source>
        <dbReference type="EMBL" id="KAF0888561.1"/>
    </source>
</evidence>
<name>A0A6G1BL81_9ORYZ</name>
<proteinExistence type="predicted"/>
<sequence length="152" mass="16842">MAIFNGTARIPRELLRLVAGRCGLCGWWLAAAACAAGTLLKHEMWLEVASVRVILCSPKGRLEVPNSKGYGAKPVDWAHHTAWLGARIVSTVHKGQSGSLSNEQHRPCGFPDLPEEVGTSLHPEEASWLVWKARPRADWPLQYEPSTARRVW</sequence>
<dbReference type="EMBL" id="SPHZ02000012">
    <property type="protein sequence ID" value="KAF0888561.1"/>
    <property type="molecule type" value="Genomic_DNA"/>
</dbReference>
<evidence type="ECO:0000313" key="2">
    <source>
        <dbReference type="Proteomes" id="UP000479710"/>
    </source>
</evidence>
<keyword evidence="2" id="KW-1185">Reference proteome</keyword>
<gene>
    <name evidence="1" type="ORF">E2562_014768</name>
</gene>
<accession>A0A6G1BL81</accession>
<comment type="caution">
    <text evidence="1">The sequence shown here is derived from an EMBL/GenBank/DDBJ whole genome shotgun (WGS) entry which is preliminary data.</text>
</comment>
<reference evidence="1 2" key="1">
    <citation type="submission" date="2019-11" db="EMBL/GenBank/DDBJ databases">
        <title>Whole genome sequence of Oryza granulata.</title>
        <authorList>
            <person name="Li W."/>
        </authorList>
    </citation>
    <scope>NUCLEOTIDE SEQUENCE [LARGE SCALE GENOMIC DNA]</scope>
    <source>
        <strain evidence="2">cv. Menghai</strain>
        <tissue evidence="1">Leaf</tissue>
    </source>
</reference>
<protein>
    <submittedName>
        <fullName evidence="1">Uncharacterized protein</fullName>
    </submittedName>
</protein>
<dbReference type="Proteomes" id="UP000479710">
    <property type="component" value="Unassembled WGS sequence"/>
</dbReference>
<organism evidence="1 2">
    <name type="scientific">Oryza meyeriana var. granulata</name>
    <dbReference type="NCBI Taxonomy" id="110450"/>
    <lineage>
        <taxon>Eukaryota</taxon>
        <taxon>Viridiplantae</taxon>
        <taxon>Streptophyta</taxon>
        <taxon>Embryophyta</taxon>
        <taxon>Tracheophyta</taxon>
        <taxon>Spermatophyta</taxon>
        <taxon>Magnoliopsida</taxon>
        <taxon>Liliopsida</taxon>
        <taxon>Poales</taxon>
        <taxon>Poaceae</taxon>
        <taxon>BOP clade</taxon>
        <taxon>Oryzoideae</taxon>
        <taxon>Oryzeae</taxon>
        <taxon>Oryzinae</taxon>
        <taxon>Oryza</taxon>
        <taxon>Oryza meyeriana</taxon>
    </lineage>
</organism>